<comment type="caution">
    <text evidence="1">The sequence shown here is derived from an EMBL/GenBank/DDBJ whole genome shotgun (WGS) entry which is preliminary data.</text>
</comment>
<gene>
    <name evidence="1" type="ORF">BpHYR1_030406</name>
</gene>
<organism evidence="1 2">
    <name type="scientific">Brachionus plicatilis</name>
    <name type="common">Marine rotifer</name>
    <name type="synonym">Brachionus muelleri</name>
    <dbReference type="NCBI Taxonomy" id="10195"/>
    <lineage>
        <taxon>Eukaryota</taxon>
        <taxon>Metazoa</taxon>
        <taxon>Spiralia</taxon>
        <taxon>Gnathifera</taxon>
        <taxon>Rotifera</taxon>
        <taxon>Eurotatoria</taxon>
        <taxon>Monogononta</taxon>
        <taxon>Pseudotrocha</taxon>
        <taxon>Ploima</taxon>
        <taxon>Brachionidae</taxon>
        <taxon>Brachionus</taxon>
    </lineage>
</organism>
<name>A0A3M7PEU5_BRAPC</name>
<keyword evidence="2" id="KW-1185">Reference proteome</keyword>
<dbReference type="AlphaFoldDB" id="A0A3M7PEU5"/>
<sequence>MSDQDKNEEFEKEETLSLNEALLTAQEKISKPPLLKILEKITLPLTPYSIQNLSTISLAIDDPEINKVFKNALTSAIKIPNSLLLDWEIKTKEDTSSRDNTSEEEFSDAFEDFKDIPKGQKCFLKILTSSLTQNKTLKIENLKFPSQNVVDWFERFELLTTRWSQRDRGYEVVKISAHEKGYI</sequence>
<dbReference type="OrthoDB" id="10214987at2759"/>
<accession>A0A3M7PEU5</accession>
<protein>
    <submittedName>
        <fullName evidence="1">Uncharacterized protein</fullName>
    </submittedName>
</protein>
<evidence type="ECO:0000313" key="2">
    <source>
        <dbReference type="Proteomes" id="UP000276133"/>
    </source>
</evidence>
<dbReference type="Proteomes" id="UP000276133">
    <property type="component" value="Unassembled WGS sequence"/>
</dbReference>
<dbReference type="EMBL" id="REGN01011270">
    <property type="protein sequence ID" value="RMZ97656.1"/>
    <property type="molecule type" value="Genomic_DNA"/>
</dbReference>
<proteinExistence type="predicted"/>
<reference evidence="1 2" key="1">
    <citation type="journal article" date="2018" name="Sci. Rep.">
        <title>Genomic signatures of local adaptation to the degree of environmental predictability in rotifers.</title>
        <authorList>
            <person name="Franch-Gras L."/>
            <person name="Hahn C."/>
            <person name="Garcia-Roger E.M."/>
            <person name="Carmona M.J."/>
            <person name="Serra M."/>
            <person name="Gomez A."/>
        </authorList>
    </citation>
    <scope>NUCLEOTIDE SEQUENCE [LARGE SCALE GENOMIC DNA]</scope>
    <source>
        <strain evidence="1">HYR1</strain>
    </source>
</reference>
<evidence type="ECO:0000313" key="1">
    <source>
        <dbReference type="EMBL" id="RMZ97656.1"/>
    </source>
</evidence>